<comment type="caution">
    <text evidence="1">The sequence shown here is derived from an EMBL/GenBank/DDBJ whole genome shotgun (WGS) entry which is preliminary data.</text>
</comment>
<reference evidence="1 2" key="1">
    <citation type="submission" date="2024-08" db="EMBL/GenBank/DDBJ databases">
        <title>Gnathostoma spinigerum genome.</title>
        <authorList>
            <person name="Gonzalez-Bertolin B."/>
            <person name="Monzon S."/>
            <person name="Zaballos A."/>
            <person name="Jimenez P."/>
            <person name="Dekumyoy P."/>
            <person name="Varona S."/>
            <person name="Cuesta I."/>
            <person name="Sumanam S."/>
            <person name="Adisakwattana P."/>
            <person name="Gasser R.B."/>
            <person name="Hernandez-Gonzalez A."/>
            <person name="Young N.D."/>
            <person name="Perteguer M.J."/>
        </authorList>
    </citation>
    <scope>NUCLEOTIDE SEQUENCE [LARGE SCALE GENOMIC DNA]</scope>
    <source>
        <strain evidence="1">AL3</strain>
        <tissue evidence="1">Liver</tissue>
    </source>
</reference>
<evidence type="ECO:0000313" key="2">
    <source>
        <dbReference type="Proteomes" id="UP001608902"/>
    </source>
</evidence>
<keyword evidence="2" id="KW-1185">Reference proteome</keyword>
<gene>
    <name evidence="1" type="ORF">AB6A40_011219</name>
</gene>
<organism evidence="1 2">
    <name type="scientific">Gnathostoma spinigerum</name>
    <dbReference type="NCBI Taxonomy" id="75299"/>
    <lineage>
        <taxon>Eukaryota</taxon>
        <taxon>Metazoa</taxon>
        <taxon>Ecdysozoa</taxon>
        <taxon>Nematoda</taxon>
        <taxon>Chromadorea</taxon>
        <taxon>Rhabditida</taxon>
        <taxon>Spirurina</taxon>
        <taxon>Gnathostomatomorpha</taxon>
        <taxon>Gnathostomatoidea</taxon>
        <taxon>Gnathostomatidae</taxon>
        <taxon>Gnathostoma</taxon>
    </lineage>
</organism>
<proteinExistence type="predicted"/>
<sequence>MADMSPIRKRNSTLTVTFKHQETYHWKLTKALGVLTRAWTEIRNGCRAVPRTGIQTPTWIEIVDLYFWILSSPDLVQLAIKEQPFSVARVRNTTDERQCWMEDVLLSEVWL</sequence>
<evidence type="ECO:0000313" key="1">
    <source>
        <dbReference type="EMBL" id="MFH4984510.1"/>
    </source>
</evidence>
<dbReference type="Proteomes" id="UP001608902">
    <property type="component" value="Unassembled WGS sequence"/>
</dbReference>
<accession>A0ABD6F4F3</accession>
<dbReference type="EMBL" id="JBGFUD010018186">
    <property type="protein sequence ID" value="MFH4984510.1"/>
    <property type="molecule type" value="Genomic_DNA"/>
</dbReference>
<name>A0ABD6F4F3_9BILA</name>
<dbReference type="AlphaFoldDB" id="A0ABD6F4F3"/>
<protein>
    <submittedName>
        <fullName evidence="1">Uncharacterized protein</fullName>
    </submittedName>
</protein>